<dbReference type="Proteomes" id="UP001287356">
    <property type="component" value="Unassembled WGS sequence"/>
</dbReference>
<evidence type="ECO:0000313" key="4">
    <source>
        <dbReference type="Proteomes" id="UP001287356"/>
    </source>
</evidence>
<gene>
    <name evidence="3" type="ORF">B0T24DRAFT_232051</name>
</gene>
<name>A0AAE0KJ94_9PEZI</name>
<dbReference type="EMBL" id="JAULSN010000003">
    <property type="protein sequence ID" value="KAK3376880.1"/>
    <property type="molecule type" value="Genomic_DNA"/>
</dbReference>
<feature type="chain" id="PRO_5042205110" evidence="2">
    <location>
        <begin position="32"/>
        <end position="171"/>
    </location>
</feature>
<evidence type="ECO:0000256" key="2">
    <source>
        <dbReference type="SAM" id="SignalP"/>
    </source>
</evidence>
<dbReference type="AlphaFoldDB" id="A0AAE0KJ94"/>
<reference evidence="3" key="2">
    <citation type="submission" date="2023-06" db="EMBL/GenBank/DDBJ databases">
        <authorList>
            <consortium name="Lawrence Berkeley National Laboratory"/>
            <person name="Haridas S."/>
            <person name="Hensen N."/>
            <person name="Bonometti L."/>
            <person name="Westerberg I."/>
            <person name="Brannstrom I.O."/>
            <person name="Guillou S."/>
            <person name="Cros-Aarteil S."/>
            <person name="Calhoun S."/>
            <person name="Kuo A."/>
            <person name="Mondo S."/>
            <person name="Pangilinan J."/>
            <person name="Riley R."/>
            <person name="Labutti K."/>
            <person name="Andreopoulos B."/>
            <person name="Lipzen A."/>
            <person name="Chen C."/>
            <person name="Yanf M."/>
            <person name="Daum C."/>
            <person name="Ng V."/>
            <person name="Clum A."/>
            <person name="Steindorff A."/>
            <person name="Ohm R."/>
            <person name="Martin F."/>
            <person name="Silar P."/>
            <person name="Natvig D."/>
            <person name="Lalanne C."/>
            <person name="Gautier V."/>
            <person name="Ament-Velasquez S.L."/>
            <person name="Kruys A."/>
            <person name="Hutchinson M.I."/>
            <person name="Powell A.J."/>
            <person name="Barry K."/>
            <person name="Miller A.N."/>
            <person name="Grigoriev I.V."/>
            <person name="Debuchy R."/>
            <person name="Gladieux P."/>
            <person name="Thoren M.H."/>
            <person name="Johannesson H."/>
        </authorList>
    </citation>
    <scope>NUCLEOTIDE SEQUENCE</scope>
    <source>
        <strain evidence="3">CBS 958.72</strain>
    </source>
</reference>
<comment type="caution">
    <text evidence="3">The sequence shown here is derived from an EMBL/GenBank/DDBJ whole genome shotgun (WGS) entry which is preliminary data.</text>
</comment>
<feature type="compositionally biased region" description="Low complexity" evidence="1">
    <location>
        <begin position="125"/>
        <end position="136"/>
    </location>
</feature>
<feature type="signal peptide" evidence="2">
    <location>
        <begin position="1"/>
        <end position="31"/>
    </location>
</feature>
<feature type="region of interest" description="Disordered" evidence="1">
    <location>
        <begin position="112"/>
        <end position="171"/>
    </location>
</feature>
<feature type="compositionally biased region" description="Basic residues" evidence="1">
    <location>
        <begin position="112"/>
        <end position="123"/>
    </location>
</feature>
<keyword evidence="4" id="KW-1185">Reference proteome</keyword>
<protein>
    <submittedName>
        <fullName evidence="3">Uncharacterized protein</fullName>
    </submittedName>
</protein>
<sequence length="171" mass="18846">MFNAPPYLQAQELFWVILRAVLGSLISKSVAQCKAANHLRISVVQNETLGCLLEARGLRPHFYLLDSAQTLQSACQSGQAPRHPLSCRQPSLRTCVSSRSCLLAWGPSKPKRNRLARRRRHKLVPSLPAPASEPAAGNTTARDRLHPSSLASRHPRAHSLVHVSSPRLAMQ</sequence>
<evidence type="ECO:0000313" key="3">
    <source>
        <dbReference type="EMBL" id="KAK3376880.1"/>
    </source>
</evidence>
<reference evidence="3" key="1">
    <citation type="journal article" date="2023" name="Mol. Phylogenet. Evol.">
        <title>Genome-scale phylogeny and comparative genomics of the fungal order Sordariales.</title>
        <authorList>
            <person name="Hensen N."/>
            <person name="Bonometti L."/>
            <person name="Westerberg I."/>
            <person name="Brannstrom I.O."/>
            <person name="Guillou S."/>
            <person name="Cros-Aarteil S."/>
            <person name="Calhoun S."/>
            <person name="Haridas S."/>
            <person name="Kuo A."/>
            <person name="Mondo S."/>
            <person name="Pangilinan J."/>
            <person name="Riley R."/>
            <person name="LaButti K."/>
            <person name="Andreopoulos B."/>
            <person name="Lipzen A."/>
            <person name="Chen C."/>
            <person name="Yan M."/>
            <person name="Daum C."/>
            <person name="Ng V."/>
            <person name="Clum A."/>
            <person name="Steindorff A."/>
            <person name="Ohm R.A."/>
            <person name="Martin F."/>
            <person name="Silar P."/>
            <person name="Natvig D.O."/>
            <person name="Lalanne C."/>
            <person name="Gautier V."/>
            <person name="Ament-Velasquez S.L."/>
            <person name="Kruys A."/>
            <person name="Hutchinson M.I."/>
            <person name="Powell A.J."/>
            <person name="Barry K."/>
            <person name="Miller A.N."/>
            <person name="Grigoriev I.V."/>
            <person name="Debuchy R."/>
            <person name="Gladieux P."/>
            <person name="Hiltunen Thoren M."/>
            <person name="Johannesson H."/>
        </authorList>
    </citation>
    <scope>NUCLEOTIDE SEQUENCE</scope>
    <source>
        <strain evidence="3">CBS 958.72</strain>
    </source>
</reference>
<evidence type="ECO:0000256" key="1">
    <source>
        <dbReference type="SAM" id="MobiDB-lite"/>
    </source>
</evidence>
<proteinExistence type="predicted"/>
<keyword evidence="2" id="KW-0732">Signal</keyword>
<organism evidence="3 4">
    <name type="scientific">Lasiosphaeria ovina</name>
    <dbReference type="NCBI Taxonomy" id="92902"/>
    <lineage>
        <taxon>Eukaryota</taxon>
        <taxon>Fungi</taxon>
        <taxon>Dikarya</taxon>
        <taxon>Ascomycota</taxon>
        <taxon>Pezizomycotina</taxon>
        <taxon>Sordariomycetes</taxon>
        <taxon>Sordariomycetidae</taxon>
        <taxon>Sordariales</taxon>
        <taxon>Lasiosphaeriaceae</taxon>
        <taxon>Lasiosphaeria</taxon>
    </lineage>
</organism>
<accession>A0AAE0KJ94</accession>